<protein>
    <submittedName>
        <fullName evidence="2">Helix-turn-helix transcriptional regulator</fullName>
    </submittedName>
</protein>
<keyword evidence="3" id="KW-1185">Reference proteome</keyword>
<dbReference type="InterPro" id="IPR011990">
    <property type="entry name" value="TPR-like_helical_dom_sf"/>
</dbReference>
<organism evidence="2 3">
    <name type="scientific">Streptomyces flaveolus</name>
    <dbReference type="NCBI Taxonomy" id="67297"/>
    <lineage>
        <taxon>Bacteria</taxon>
        <taxon>Bacillati</taxon>
        <taxon>Actinomycetota</taxon>
        <taxon>Actinomycetes</taxon>
        <taxon>Kitasatosporales</taxon>
        <taxon>Streptomycetaceae</taxon>
        <taxon>Streptomyces</taxon>
    </lineage>
</organism>
<dbReference type="EMBL" id="JBFAEG010000025">
    <property type="protein sequence ID" value="MEU5711202.1"/>
    <property type="molecule type" value="Genomic_DNA"/>
</dbReference>
<dbReference type="PROSITE" id="PS50943">
    <property type="entry name" value="HTH_CROC1"/>
    <property type="match status" value="1"/>
</dbReference>
<feature type="domain" description="HTH cro/C1-type" evidence="1">
    <location>
        <begin position="11"/>
        <end position="64"/>
    </location>
</feature>
<dbReference type="Gene3D" id="1.25.40.10">
    <property type="entry name" value="Tetratricopeptide repeat domain"/>
    <property type="match status" value="1"/>
</dbReference>
<dbReference type="InterPro" id="IPR001387">
    <property type="entry name" value="Cro/C1-type_HTH"/>
</dbReference>
<proteinExistence type="predicted"/>
<evidence type="ECO:0000313" key="3">
    <source>
        <dbReference type="Proteomes" id="UP001551011"/>
    </source>
</evidence>
<dbReference type="Pfam" id="PF13560">
    <property type="entry name" value="HTH_31"/>
    <property type="match status" value="1"/>
</dbReference>
<sequence length="409" mass="45346">MLEQPSFGRRLRQLRLQQGKSQSELTGPGMSAAYLSRLESGARPPTDRAVAYLAERLDVPVESFAQYSENDLADLVMTLSSRPPGERDGEIRDLLNDALSTAIDVDATTRWEALALFARQHSALGEFQEERTVLEKLEVMSRELNRPALHVYVLQRIARCCRNLGDMEGARRSAQEALELTRRHQLRVLTADLVRAKLLLISAEAELGNLAEAAALSTEVCESLPHGEGALAAETYWTASTVQARQGNFSQAFEFIERALAALDSREELTLWMRLRLAAASLSLQSLPPRLDRAEALLTEVEPALGLAGPQRNVQELLLLKAQLAYRQGNMERSAEIVAAGEDEVHLLTYRDQIRFRLLQELLANYGGDADAVHRMRDLAAQVQAARMPDLSAEVWRAVAESALVQKSA</sequence>
<reference evidence="2 3" key="1">
    <citation type="submission" date="2024-06" db="EMBL/GenBank/DDBJ databases">
        <title>The Natural Products Discovery Center: Release of the First 8490 Sequenced Strains for Exploring Actinobacteria Biosynthetic Diversity.</title>
        <authorList>
            <person name="Kalkreuter E."/>
            <person name="Kautsar S.A."/>
            <person name="Yang D."/>
            <person name="Bader C.D."/>
            <person name="Teijaro C.N."/>
            <person name="Fluegel L."/>
            <person name="Davis C.M."/>
            <person name="Simpson J.R."/>
            <person name="Lauterbach L."/>
            <person name="Steele A.D."/>
            <person name="Gui C."/>
            <person name="Meng S."/>
            <person name="Li G."/>
            <person name="Viehrig K."/>
            <person name="Ye F."/>
            <person name="Su P."/>
            <person name="Kiefer A.F."/>
            <person name="Nichols A."/>
            <person name="Cepeda A.J."/>
            <person name="Yan W."/>
            <person name="Fan B."/>
            <person name="Jiang Y."/>
            <person name="Adhikari A."/>
            <person name="Zheng C.-J."/>
            <person name="Schuster L."/>
            <person name="Cowan T.M."/>
            <person name="Smanski M.J."/>
            <person name="Chevrette M.G."/>
            <person name="De Carvalho L.P.S."/>
            <person name="Shen B."/>
        </authorList>
    </citation>
    <scope>NUCLEOTIDE SEQUENCE [LARGE SCALE GENOMIC DNA]</scope>
    <source>
        <strain evidence="2 3">NPDC020594</strain>
    </source>
</reference>
<name>A0ABV3AIR4_9ACTN</name>
<evidence type="ECO:0000313" key="2">
    <source>
        <dbReference type="EMBL" id="MEU5711202.1"/>
    </source>
</evidence>
<dbReference type="InterPro" id="IPR010982">
    <property type="entry name" value="Lambda_DNA-bd_dom_sf"/>
</dbReference>
<accession>A0ABV3AIR4</accession>
<dbReference type="SUPFAM" id="SSF47413">
    <property type="entry name" value="lambda repressor-like DNA-binding domains"/>
    <property type="match status" value="1"/>
</dbReference>
<dbReference type="SUPFAM" id="SSF48452">
    <property type="entry name" value="TPR-like"/>
    <property type="match status" value="1"/>
</dbReference>
<dbReference type="Gene3D" id="1.10.260.40">
    <property type="entry name" value="lambda repressor-like DNA-binding domains"/>
    <property type="match status" value="1"/>
</dbReference>
<dbReference type="SMART" id="SM00530">
    <property type="entry name" value="HTH_XRE"/>
    <property type="match status" value="1"/>
</dbReference>
<dbReference type="CDD" id="cd00093">
    <property type="entry name" value="HTH_XRE"/>
    <property type="match status" value="1"/>
</dbReference>
<gene>
    <name evidence="2" type="ORF">AB0H04_30760</name>
</gene>
<comment type="caution">
    <text evidence="2">The sequence shown here is derived from an EMBL/GenBank/DDBJ whole genome shotgun (WGS) entry which is preliminary data.</text>
</comment>
<evidence type="ECO:0000259" key="1">
    <source>
        <dbReference type="PROSITE" id="PS50943"/>
    </source>
</evidence>
<dbReference type="RefSeq" id="WP_030646387.1">
    <property type="nucleotide sequence ID" value="NZ_JBEXDP010000027.1"/>
</dbReference>
<dbReference type="Proteomes" id="UP001551011">
    <property type="component" value="Unassembled WGS sequence"/>
</dbReference>